<comment type="caution">
    <text evidence="3">The sequence shown here is derived from an EMBL/GenBank/DDBJ whole genome shotgun (WGS) entry which is preliminary data.</text>
</comment>
<protein>
    <recommendedName>
        <fullName evidence="2">MobA/VirD2-like nuclease domain-containing protein</fullName>
    </recommendedName>
</protein>
<gene>
    <name evidence="3" type="ORF">IGM_06741</name>
</gene>
<dbReference type="Proteomes" id="UP000014009">
    <property type="component" value="Unassembled WGS sequence"/>
</dbReference>
<dbReference type="InterPro" id="IPR005094">
    <property type="entry name" value="Endonuclease_MobA/VirD2"/>
</dbReference>
<feature type="compositionally biased region" description="Basic and acidic residues" evidence="1">
    <location>
        <begin position="324"/>
        <end position="349"/>
    </location>
</feature>
<dbReference type="Pfam" id="PF03432">
    <property type="entry name" value="Relaxase"/>
    <property type="match status" value="1"/>
</dbReference>
<evidence type="ECO:0000259" key="2">
    <source>
        <dbReference type="Pfam" id="PF03432"/>
    </source>
</evidence>
<evidence type="ECO:0000313" key="3">
    <source>
        <dbReference type="EMBL" id="EOP77982.1"/>
    </source>
</evidence>
<feature type="compositionally biased region" description="Basic and acidic residues" evidence="1">
    <location>
        <begin position="291"/>
        <end position="303"/>
    </location>
</feature>
<feature type="region of interest" description="Disordered" evidence="1">
    <location>
        <begin position="291"/>
        <end position="349"/>
    </location>
</feature>
<reference evidence="3 4" key="1">
    <citation type="submission" date="2012-12" db="EMBL/GenBank/DDBJ databases">
        <title>The Genome Sequence of Bacillus cereus HuB4-4.</title>
        <authorList>
            <consortium name="The Broad Institute Genome Sequencing Platform"/>
            <consortium name="The Broad Institute Genome Sequencing Center for Infectious Disease"/>
            <person name="Feldgarden M."/>
            <person name="Van der Auwera G.A."/>
            <person name="Mahillon J."/>
            <person name="Duprez V."/>
            <person name="Timmery S."/>
            <person name="Mattelet C."/>
            <person name="Dierick K."/>
            <person name="Sun M."/>
            <person name="Yu Z."/>
            <person name="Zhu L."/>
            <person name="Hu X."/>
            <person name="Shank E.B."/>
            <person name="Swiecicka I."/>
            <person name="Hansen B.M."/>
            <person name="Andrup L."/>
            <person name="Walker B."/>
            <person name="Young S.K."/>
            <person name="Zeng Q."/>
            <person name="Gargeya S."/>
            <person name="Fitzgerald M."/>
            <person name="Haas B."/>
            <person name="Abouelleil A."/>
            <person name="Alvarado L."/>
            <person name="Arachchi H.M."/>
            <person name="Berlin A.M."/>
            <person name="Chapman S.B."/>
            <person name="Dewar J."/>
            <person name="Goldberg J."/>
            <person name="Griggs A."/>
            <person name="Gujja S."/>
            <person name="Hansen M."/>
            <person name="Howarth C."/>
            <person name="Imamovic A."/>
            <person name="Larimer J."/>
            <person name="McCowan C."/>
            <person name="Murphy C."/>
            <person name="Neiman D."/>
            <person name="Pearson M."/>
            <person name="Priest M."/>
            <person name="Roberts A."/>
            <person name="Saif S."/>
            <person name="Shea T."/>
            <person name="Sisk P."/>
            <person name="Sykes S."/>
            <person name="Wortman J."/>
            <person name="Nusbaum C."/>
            <person name="Birren B."/>
        </authorList>
    </citation>
    <scope>NUCLEOTIDE SEQUENCE [LARGE SCALE GENOMIC DNA]</scope>
    <source>
        <strain evidence="3 4">HuB4-4</strain>
    </source>
</reference>
<dbReference type="RefSeq" id="WP_016099242.1">
    <property type="nucleotide sequence ID" value="NZ_KB976538.1"/>
</dbReference>
<name>A0A9W5QML3_BACCE</name>
<dbReference type="AlphaFoldDB" id="A0A9W5QML3"/>
<organism evidence="3 4">
    <name type="scientific">Bacillus cereus HuB4-4</name>
    <dbReference type="NCBI Taxonomy" id="1053211"/>
    <lineage>
        <taxon>Bacteria</taxon>
        <taxon>Bacillati</taxon>
        <taxon>Bacillota</taxon>
        <taxon>Bacilli</taxon>
        <taxon>Bacillales</taxon>
        <taxon>Bacillaceae</taxon>
        <taxon>Bacillus</taxon>
        <taxon>Bacillus cereus group</taxon>
    </lineage>
</organism>
<sequence length="349" mass="40298">MATIKLGKASQSAVGTLKYCEQKAVVKSGKDCDVEFAQRQFKTTRDLFGQDKGRQAYMVIQSFKPGEVTAESANEIGLEFAEKCFKGHEVAVYTHTDKEHIHNHLVVNSVHFEIGRKLQINKKDIYELQAYNDQIARNRGLSVLDNKEKAKERYVRTDYELHTKGKLSYREEIKNKVLDELPKAMDMNEFTRLLAQRNIEIYEFGKKEKKIGYKLTDKEGNLLLKVSGKKLGQDYERGTIVYAIEQNRERGGIVERTFDWGSVAAELKNQGTRISERTFDGVPSEIQERIRETKQRVEGRSKEASGINEQVEKRHDQSIQSYVQEHKSSHARSEQSVRANRKSERDFER</sequence>
<dbReference type="EMBL" id="AHEF01000109">
    <property type="protein sequence ID" value="EOP77982.1"/>
    <property type="molecule type" value="Genomic_DNA"/>
</dbReference>
<proteinExistence type="predicted"/>
<evidence type="ECO:0000256" key="1">
    <source>
        <dbReference type="SAM" id="MobiDB-lite"/>
    </source>
</evidence>
<accession>A0A9W5QML3</accession>
<evidence type="ECO:0000313" key="4">
    <source>
        <dbReference type="Proteomes" id="UP000014009"/>
    </source>
</evidence>
<feature type="domain" description="MobA/VirD2-like nuclease" evidence="2">
    <location>
        <begin position="23"/>
        <end position="141"/>
    </location>
</feature>